<proteinExistence type="inferred from homology"/>
<dbReference type="InterPro" id="IPR000917">
    <property type="entry name" value="Sulfatase_N"/>
</dbReference>
<feature type="domain" description="Sulfatase N-terminal" evidence="7">
    <location>
        <begin position="50"/>
        <end position="173"/>
    </location>
</feature>
<keyword evidence="4" id="KW-0732">Signal</keyword>
<comment type="similarity">
    <text evidence="2">Belongs to the sulfatase family.</text>
</comment>
<dbReference type="Gene3D" id="3.40.720.10">
    <property type="entry name" value="Alkaline Phosphatase, subunit A"/>
    <property type="match status" value="1"/>
</dbReference>
<evidence type="ECO:0000256" key="3">
    <source>
        <dbReference type="ARBA" id="ARBA00022723"/>
    </source>
</evidence>
<evidence type="ECO:0000256" key="2">
    <source>
        <dbReference type="ARBA" id="ARBA00008779"/>
    </source>
</evidence>
<dbReference type="GO" id="GO:0004065">
    <property type="term" value="F:arylsulfatase activity"/>
    <property type="evidence" value="ECO:0007669"/>
    <property type="project" value="TreeGrafter"/>
</dbReference>
<evidence type="ECO:0000313" key="9">
    <source>
        <dbReference type="Proteomes" id="UP000557872"/>
    </source>
</evidence>
<reference evidence="8 9" key="1">
    <citation type="submission" date="2020-07" db="EMBL/GenBank/DDBJ databases">
        <title>Roseicoccus Jingziensis gen. nov., sp. nov., isolated from coastal seawater.</title>
        <authorList>
            <person name="Feng X."/>
        </authorList>
    </citation>
    <scope>NUCLEOTIDE SEQUENCE [LARGE SCALE GENOMIC DNA]</scope>
    <source>
        <strain evidence="8 9">N1E253</strain>
    </source>
</reference>
<evidence type="ECO:0000259" key="7">
    <source>
        <dbReference type="Pfam" id="PF00884"/>
    </source>
</evidence>
<protein>
    <submittedName>
        <fullName evidence="8">Sulfatase-like hydrolase/transferase</fullName>
    </submittedName>
</protein>
<evidence type="ECO:0000256" key="1">
    <source>
        <dbReference type="ARBA" id="ARBA00001913"/>
    </source>
</evidence>
<keyword evidence="3" id="KW-0479">Metal-binding</keyword>
<accession>A0A851GKS3</accession>
<keyword evidence="5 8" id="KW-0378">Hydrolase</keyword>
<feature type="domain" description="Sulfatase N-terminal" evidence="7">
    <location>
        <begin position="298"/>
        <end position="394"/>
    </location>
</feature>
<evidence type="ECO:0000256" key="6">
    <source>
        <dbReference type="ARBA" id="ARBA00022837"/>
    </source>
</evidence>
<keyword evidence="8" id="KW-0808">Transferase</keyword>
<comment type="cofactor">
    <cofactor evidence="1">
        <name>Ca(2+)</name>
        <dbReference type="ChEBI" id="CHEBI:29108"/>
    </cofactor>
</comment>
<sequence>MLPLSSSAKEIIHDAEYYVLKAQHGDQWAKQDKEINEKLAALRSKFGTPPNIIHIMWDDTPVGEVGIPALQQLRGFTTPNINKLAAEGINFTRMYTEPSCTQSRAAVVTGRHSVRSGMTQVGFPFEYGGLRKDEVTMAEVLGNVGYATAFYGKWHLGDIEESYVNKQGFDDAVWEPYNQFPIIYGPQAEIAGGVLPTTAVPDIYPDDPFEMDKDWRTMGHCAVLQGKKGGPVRELVQPGDLPGWYKNMEDNKTRTLSFIDKNVAAKKPFYIAYWPELIAFLPFKERKTLSGGFLQEGLARFDPFVGDLMEHLKAKGIAENTLVILMADNGPMTHNGPPGMVETLYRGGKGDYLEGGIRVPAMAWWPGMIEAGQTVGDIIHETDLFTTFARLAGAEKHIPTDRVIDGVDQTSLLINGNSNSRRDYVHIYTGEIYAATVKGRFKRHWVGDLPGLSGASFYDLYNDTREVQPKMLPGFTMKGMFNAMRARHEIWNEKYPHSLEARGHPFTNIENARPETVKASKARFNQNEVPFDVEEVMKRTRELENFEANWGIK</sequence>
<dbReference type="PANTHER" id="PTHR42693:SF42">
    <property type="entry name" value="ARYLSULFATASE G"/>
    <property type="match status" value="1"/>
</dbReference>
<dbReference type="InterPro" id="IPR017850">
    <property type="entry name" value="Alkaline_phosphatase_core_sf"/>
</dbReference>
<evidence type="ECO:0000256" key="4">
    <source>
        <dbReference type="ARBA" id="ARBA00022729"/>
    </source>
</evidence>
<evidence type="ECO:0000313" key="8">
    <source>
        <dbReference type="EMBL" id="NWK55775.1"/>
    </source>
</evidence>
<dbReference type="PANTHER" id="PTHR42693">
    <property type="entry name" value="ARYLSULFATASE FAMILY MEMBER"/>
    <property type="match status" value="1"/>
</dbReference>
<keyword evidence="9" id="KW-1185">Reference proteome</keyword>
<organism evidence="8 9">
    <name type="scientific">Oceaniferula marina</name>
    <dbReference type="NCBI Taxonomy" id="2748318"/>
    <lineage>
        <taxon>Bacteria</taxon>
        <taxon>Pseudomonadati</taxon>
        <taxon>Verrucomicrobiota</taxon>
        <taxon>Verrucomicrobiia</taxon>
        <taxon>Verrucomicrobiales</taxon>
        <taxon>Verrucomicrobiaceae</taxon>
        <taxon>Oceaniferula</taxon>
    </lineage>
</organism>
<dbReference type="Proteomes" id="UP000557872">
    <property type="component" value="Unassembled WGS sequence"/>
</dbReference>
<name>A0A851GKS3_9BACT</name>
<keyword evidence="6" id="KW-0106">Calcium</keyword>
<dbReference type="GO" id="GO:0046872">
    <property type="term" value="F:metal ion binding"/>
    <property type="evidence" value="ECO:0007669"/>
    <property type="project" value="UniProtKB-KW"/>
</dbReference>
<dbReference type="Gene3D" id="3.30.1120.10">
    <property type="match status" value="1"/>
</dbReference>
<dbReference type="Pfam" id="PF00884">
    <property type="entry name" value="Sulfatase"/>
    <property type="match status" value="2"/>
</dbReference>
<dbReference type="EMBL" id="JACBAZ010000003">
    <property type="protein sequence ID" value="NWK55775.1"/>
    <property type="molecule type" value="Genomic_DNA"/>
</dbReference>
<gene>
    <name evidence="8" type="ORF">HW115_09150</name>
</gene>
<evidence type="ECO:0000256" key="5">
    <source>
        <dbReference type="ARBA" id="ARBA00022801"/>
    </source>
</evidence>
<dbReference type="GO" id="GO:0016740">
    <property type="term" value="F:transferase activity"/>
    <property type="evidence" value="ECO:0007669"/>
    <property type="project" value="UniProtKB-KW"/>
</dbReference>
<dbReference type="InterPro" id="IPR050738">
    <property type="entry name" value="Sulfatase"/>
</dbReference>
<dbReference type="AlphaFoldDB" id="A0A851GKS3"/>
<comment type="caution">
    <text evidence="8">The sequence shown here is derived from an EMBL/GenBank/DDBJ whole genome shotgun (WGS) entry which is preliminary data.</text>
</comment>
<dbReference type="SUPFAM" id="SSF53649">
    <property type="entry name" value="Alkaline phosphatase-like"/>
    <property type="match status" value="1"/>
</dbReference>